<dbReference type="EMBL" id="BMXL01000007">
    <property type="protein sequence ID" value="GHD23378.1"/>
    <property type="molecule type" value="Genomic_DNA"/>
</dbReference>
<dbReference type="Proteomes" id="UP000654947">
    <property type="component" value="Unassembled WGS sequence"/>
</dbReference>
<evidence type="ECO:0000313" key="2">
    <source>
        <dbReference type="Proteomes" id="UP000654947"/>
    </source>
</evidence>
<evidence type="ECO:0000313" key="1">
    <source>
        <dbReference type="EMBL" id="GHD23378.1"/>
    </source>
</evidence>
<reference evidence="1 2" key="1">
    <citation type="journal article" date="2014" name="Int. J. Syst. Evol. Microbiol.">
        <title>Complete genome sequence of Corynebacterium casei LMG S-19264T (=DSM 44701T), isolated from a smear-ripened cheese.</title>
        <authorList>
            <consortium name="US DOE Joint Genome Institute (JGI-PGF)"/>
            <person name="Walter F."/>
            <person name="Albersmeier A."/>
            <person name="Kalinowski J."/>
            <person name="Ruckert C."/>
        </authorList>
    </citation>
    <scope>NUCLEOTIDE SEQUENCE [LARGE SCALE GENOMIC DNA]</scope>
    <source>
        <strain evidence="1 2">KCTC 19473</strain>
    </source>
</reference>
<keyword evidence="2" id="KW-1185">Reference proteome</keyword>
<dbReference type="AlphaFoldDB" id="A0A918XBC8"/>
<dbReference type="RefSeq" id="WP_193517754.1">
    <property type="nucleotide sequence ID" value="NZ_BMXL01000007.1"/>
</dbReference>
<organism evidence="1 2">
    <name type="scientific">Nocardiopsis kunsanensis</name>
    <dbReference type="NCBI Taxonomy" id="141693"/>
    <lineage>
        <taxon>Bacteria</taxon>
        <taxon>Bacillati</taxon>
        <taxon>Actinomycetota</taxon>
        <taxon>Actinomycetes</taxon>
        <taxon>Streptosporangiales</taxon>
        <taxon>Nocardiopsidaceae</taxon>
        <taxon>Nocardiopsis</taxon>
    </lineage>
</organism>
<sequence>MTRDHRPSALELQLKAIVHRHPDAVVHPHSPSGPPIRTVMWNAFIDGQIDDQILGQAFWCTDTNRWVVRAADLTVGESSVVTEHPHDFDHLASAITRVIDAVRNPDPLDVLPPDLAGVLRSLRDGV</sequence>
<accession>A0A918XBC8</accession>
<proteinExistence type="predicted"/>
<gene>
    <name evidence="1" type="ORF">GCM10007147_18530</name>
</gene>
<protein>
    <submittedName>
        <fullName evidence="1">Uncharacterized protein</fullName>
    </submittedName>
</protein>
<comment type="caution">
    <text evidence="1">The sequence shown here is derived from an EMBL/GenBank/DDBJ whole genome shotgun (WGS) entry which is preliminary data.</text>
</comment>
<name>A0A918XBC8_9ACTN</name>